<dbReference type="PANTHER" id="PTHR12910">
    <property type="entry name" value="NADH-UBIQUINONE OXIDOREDUCTASE SUBUNIT B17.2"/>
    <property type="match status" value="1"/>
</dbReference>
<dbReference type="Pfam" id="PF05071">
    <property type="entry name" value="NDUFA12"/>
    <property type="match status" value="1"/>
</dbReference>
<reference evidence="1 2" key="1">
    <citation type="journal article" date="2016" name="Antonie Van Leeuwenhoek">
        <title>Dongia soli sp. nov., isolated from soil from Dokdo, Korea.</title>
        <authorList>
            <person name="Kim D.U."/>
            <person name="Lee H."/>
            <person name="Kim H."/>
            <person name="Kim S.G."/>
            <person name="Ka J.O."/>
        </authorList>
    </citation>
    <scope>NUCLEOTIDE SEQUENCE [LARGE SCALE GENOMIC DNA]</scope>
    <source>
        <strain evidence="1 2">D78</strain>
    </source>
</reference>
<accession>A0ABU5ECV1</accession>
<name>A0ABU5ECV1_9PROT</name>
<dbReference type="EMBL" id="JAXCLW010000003">
    <property type="protein sequence ID" value="MDY0883716.1"/>
    <property type="molecule type" value="Genomic_DNA"/>
</dbReference>
<organism evidence="1 2">
    <name type="scientific">Dongia soli</name>
    <dbReference type="NCBI Taxonomy" id="600628"/>
    <lineage>
        <taxon>Bacteria</taxon>
        <taxon>Pseudomonadati</taxon>
        <taxon>Pseudomonadota</taxon>
        <taxon>Alphaproteobacteria</taxon>
        <taxon>Rhodospirillales</taxon>
        <taxon>Dongiaceae</taxon>
        <taxon>Dongia</taxon>
    </lineage>
</organism>
<dbReference type="InterPro" id="IPR007763">
    <property type="entry name" value="NDUFA12"/>
</dbReference>
<dbReference type="PANTHER" id="PTHR12910:SF2">
    <property type="entry name" value="NADH DEHYDROGENASE [UBIQUINONE] 1 ALPHA SUBCOMPLEX SUBUNIT 12"/>
    <property type="match status" value="1"/>
</dbReference>
<dbReference type="NCBIfam" id="NF006040">
    <property type="entry name" value="PRK08183.1"/>
    <property type="match status" value="1"/>
</dbReference>
<protein>
    <submittedName>
        <fullName evidence="1">NADH:ubiquinone oxidoreductase subunit NDUFA12</fullName>
    </submittedName>
</protein>
<gene>
    <name evidence="1" type="ORF">SMD27_12760</name>
</gene>
<keyword evidence="2" id="KW-1185">Reference proteome</keyword>
<evidence type="ECO:0000313" key="2">
    <source>
        <dbReference type="Proteomes" id="UP001279642"/>
    </source>
</evidence>
<dbReference type="Proteomes" id="UP001279642">
    <property type="component" value="Unassembled WGS sequence"/>
</dbReference>
<sequence length="146" mass="16810">MTLTLSRALRTGIVRAGIVTASIFRVWREMSFGTRLFTMFYGELVGTDEFGNKYYIDRRTKGQKRERRWVIYNGSVEASRVPPVWHAWLHRTTVTPPTSQAQRKTWQKPHQPNLTGTDHAYFPDGHAVMGGQRAKATGDYEPWVPN</sequence>
<comment type="caution">
    <text evidence="1">The sequence shown here is derived from an EMBL/GenBank/DDBJ whole genome shotgun (WGS) entry which is preliminary data.</text>
</comment>
<proteinExistence type="predicted"/>
<evidence type="ECO:0000313" key="1">
    <source>
        <dbReference type="EMBL" id="MDY0883716.1"/>
    </source>
</evidence>
<dbReference type="RefSeq" id="WP_320508785.1">
    <property type="nucleotide sequence ID" value="NZ_JAXCLW010000003.1"/>
</dbReference>